<dbReference type="RefSeq" id="WP_111525107.1">
    <property type="nucleotide sequence ID" value="NZ_CP032364.1"/>
</dbReference>
<proteinExistence type="predicted"/>
<dbReference type="GO" id="GO:0046961">
    <property type="term" value="F:proton-transporting ATPase activity, rotational mechanism"/>
    <property type="evidence" value="ECO:0007669"/>
    <property type="project" value="InterPro"/>
</dbReference>
<accession>A0A385Q2Q7</accession>
<keyword evidence="2" id="KW-1185">Reference proteome</keyword>
<dbReference type="InterPro" id="IPR050873">
    <property type="entry name" value="V-ATPase_V0D/AC39_subunit"/>
</dbReference>
<sequence length="355" mass="41623">MGNLFQCSSLTTKVRSMSSDLIDIDGFKSLCECESISDAINELMHYKYYSDAFKNTDISTLHREDIEQILLLSSLEEFSRLYKFNSGTPRKYLNLVSMYNTMYVLKRMLRDILSHRPTSLDLKPYTGHLGANMHLNIDDLLSAKDVSQFIESLKNTEYYNCLNEVFSKGANNIFEYALALDSYYFDICFRFANKELKGEESKEILSILGTRCDFLNMQWIYRTKKYYKVKDTEVYSTLIPHYYKLDIDEIKQMVEADSLEEFEALFDATYYGKLSSKLFKTKPGIEELYVAALEYLYNKNKKKNPYSLATLSYYLFFRELEISRVIEIIESIRYSLPADDIITKILKLKTRRSFA</sequence>
<name>A0A385Q2Q7_9FIRM</name>
<dbReference type="SUPFAM" id="SSF103486">
    <property type="entry name" value="V-type ATP synthase subunit C"/>
    <property type="match status" value="1"/>
</dbReference>
<dbReference type="InterPro" id="IPR002843">
    <property type="entry name" value="ATPase_V0-cplx_csu/dsu"/>
</dbReference>
<evidence type="ECO:0000313" key="1">
    <source>
        <dbReference type="EMBL" id="AYB00682.1"/>
    </source>
</evidence>
<dbReference type="KEGG" id="lua:D4A81_12515"/>
<evidence type="ECO:0000313" key="2">
    <source>
        <dbReference type="Proteomes" id="UP000265562"/>
    </source>
</evidence>
<organism evidence="1 2">
    <name type="scientific">Lachnoanaerobaculum umeaense</name>
    <dbReference type="NCBI Taxonomy" id="617123"/>
    <lineage>
        <taxon>Bacteria</taxon>
        <taxon>Bacillati</taxon>
        <taxon>Bacillota</taxon>
        <taxon>Clostridia</taxon>
        <taxon>Lachnospirales</taxon>
        <taxon>Lachnospiraceae</taxon>
        <taxon>Lachnoanaerobaculum</taxon>
    </lineage>
</organism>
<dbReference type="InterPro" id="IPR036079">
    <property type="entry name" value="ATPase_csu/dsu_sf"/>
</dbReference>
<dbReference type="InterPro" id="IPR044911">
    <property type="entry name" value="V-type_ATPase_csu/dsu_dom_3"/>
</dbReference>
<dbReference type="AlphaFoldDB" id="A0A385Q2Q7"/>
<dbReference type="Pfam" id="PF01992">
    <property type="entry name" value="vATP-synt_AC39"/>
    <property type="match status" value="1"/>
</dbReference>
<protein>
    <submittedName>
        <fullName evidence="1">Uncharacterized protein</fullName>
    </submittedName>
</protein>
<dbReference type="PANTHER" id="PTHR38682:SF1">
    <property type="entry name" value="V-TYPE ATP SYNTHASE SUBUNIT C"/>
    <property type="match status" value="1"/>
</dbReference>
<dbReference type="EMBL" id="CP032364">
    <property type="protein sequence ID" value="AYB00682.1"/>
    <property type="molecule type" value="Genomic_DNA"/>
</dbReference>
<reference evidence="1 2" key="1">
    <citation type="submission" date="2018-09" db="EMBL/GenBank/DDBJ databases">
        <title>Genome sequencing of Lachnoanaerobaculum umeaense DSM 23576.</title>
        <authorList>
            <person name="Kook J.-K."/>
            <person name="Park S.-N."/>
            <person name="Lim Y.K."/>
        </authorList>
    </citation>
    <scope>NUCLEOTIDE SEQUENCE [LARGE SCALE GENOMIC DNA]</scope>
    <source>
        <strain evidence="2">DSM 23576 \ CCUG 58757</strain>
    </source>
</reference>
<dbReference type="Gene3D" id="1.10.132.50">
    <property type="entry name" value="ATP synthase (C/AC39) subunit, domain 3"/>
    <property type="match status" value="3"/>
</dbReference>
<gene>
    <name evidence="1" type="ORF">D4A81_12515</name>
</gene>
<dbReference type="Proteomes" id="UP000265562">
    <property type="component" value="Chromosome"/>
</dbReference>
<dbReference type="PANTHER" id="PTHR38682">
    <property type="entry name" value="V-TYPE ATP SYNTHASE SUBUNIT C"/>
    <property type="match status" value="1"/>
</dbReference>
<dbReference type="OrthoDB" id="9816136at2"/>